<dbReference type="InterPro" id="IPR051803">
    <property type="entry name" value="TA_system_RelE-like_toxin"/>
</dbReference>
<evidence type="ECO:0000256" key="2">
    <source>
        <dbReference type="ARBA" id="ARBA00022649"/>
    </source>
</evidence>
<evidence type="ECO:0000256" key="1">
    <source>
        <dbReference type="ARBA" id="ARBA00006226"/>
    </source>
</evidence>
<evidence type="ECO:0000313" key="4">
    <source>
        <dbReference type="Proteomes" id="UP000675880"/>
    </source>
</evidence>
<comment type="similarity">
    <text evidence="1">Belongs to the RelE toxin family.</text>
</comment>
<gene>
    <name evidence="3" type="primary">relE</name>
    <name evidence="3" type="ORF">NSPZN2_10614</name>
</gene>
<comment type="caution">
    <text evidence="3">The sequence shown here is derived from an EMBL/GenBank/DDBJ whole genome shotgun (WGS) entry which is preliminary data.</text>
</comment>
<dbReference type="Proteomes" id="UP000675880">
    <property type="component" value="Unassembled WGS sequence"/>
</dbReference>
<dbReference type="PANTHER" id="PTHR33755:SF5">
    <property type="entry name" value="TYPE II TOXIN-ANTITOXIN SYSTEM RELE_PARE FAMILY TOXIN"/>
    <property type="match status" value="1"/>
</dbReference>
<protein>
    <submittedName>
        <fullName evidence="3">Toxin RelE2</fullName>
    </submittedName>
</protein>
<name>A0ABM8QIC7_9BACT</name>
<proteinExistence type="inferred from homology"/>
<dbReference type="Gene3D" id="3.30.2310.20">
    <property type="entry name" value="RelE-like"/>
    <property type="match status" value="1"/>
</dbReference>
<dbReference type="EMBL" id="CAJNBJ010000001">
    <property type="protein sequence ID" value="CAE6698886.1"/>
    <property type="molecule type" value="Genomic_DNA"/>
</dbReference>
<evidence type="ECO:0000313" key="3">
    <source>
        <dbReference type="EMBL" id="CAE6698886.1"/>
    </source>
</evidence>
<organism evidence="3 4">
    <name type="scientific">Nitrospira defluvii</name>
    <dbReference type="NCBI Taxonomy" id="330214"/>
    <lineage>
        <taxon>Bacteria</taxon>
        <taxon>Pseudomonadati</taxon>
        <taxon>Nitrospirota</taxon>
        <taxon>Nitrospiria</taxon>
        <taxon>Nitrospirales</taxon>
        <taxon>Nitrospiraceae</taxon>
        <taxon>Nitrospira</taxon>
    </lineage>
</organism>
<dbReference type="PANTHER" id="PTHR33755">
    <property type="entry name" value="TOXIN PARE1-RELATED"/>
    <property type="match status" value="1"/>
</dbReference>
<keyword evidence="4" id="KW-1185">Reference proteome</keyword>
<reference evidence="3 4" key="1">
    <citation type="submission" date="2021-02" db="EMBL/GenBank/DDBJ databases">
        <authorList>
            <person name="Han P."/>
        </authorList>
    </citation>
    <scope>NUCLEOTIDE SEQUENCE [LARGE SCALE GENOMIC DNA]</scope>
    <source>
        <strain evidence="3">Candidatus Nitrospira sp. ZN2</strain>
    </source>
</reference>
<dbReference type="InterPro" id="IPR007712">
    <property type="entry name" value="RelE/ParE_toxin"/>
</dbReference>
<accession>A0ABM8QIC7</accession>
<dbReference type="Pfam" id="PF05016">
    <property type="entry name" value="ParE_toxin"/>
    <property type="match status" value="1"/>
</dbReference>
<dbReference type="InterPro" id="IPR035093">
    <property type="entry name" value="RelE/ParE_toxin_dom_sf"/>
</dbReference>
<keyword evidence="2" id="KW-1277">Toxin-antitoxin system</keyword>
<sequence length="95" mass="10676">MTLIWTRRAIADVQAIKQFIAQDSPHAAQLVAQRLVAAVDRLTLFPESGRIVPELADPQIREVVQGSYRIVYRLLGQQAHILTVHHSARLFPLGQ</sequence>
<dbReference type="RefSeq" id="WP_213040477.1">
    <property type="nucleotide sequence ID" value="NZ_CAJNBJ010000001.1"/>
</dbReference>